<keyword evidence="4" id="KW-1185">Reference proteome</keyword>
<comment type="caution">
    <text evidence="3">The sequence shown here is derived from an EMBL/GenBank/DDBJ whole genome shotgun (WGS) entry which is preliminary data.</text>
</comment>
<feature type="transmembrane region" description="Helical" evidence="2">
    <location>
        <begin position="55"/>
        <end position="74"/>
    </location>
</feature>
<evidence type="ECO:0000313" key="3">
    <source>
        <dbReference type="EMBL" id="CAG9614679.1"/>
    </source>
</evidence>
<evidence type="ECO:0000313" key="4">
    <source>
        <dbReference type="Proteomes" id="UP000789423"/>
    </source>
</evidence>
<proteinExistence type="predicted"/>
<evidence type="ECO:0000256" key="1">
    <source>
        <dbReference type="SAM" id="Coils"/>
    </source>
</evidence>
<reference evidence="3 4" key="1">
    <citation type="submission" date="2021-10" db="EMBL/GenBank/DDBJ databases">
        <authorList>
            <person name="Criscuolo A."/>
        </authorList>
    </citation>
    <scope>NUCLEOTIDE SEQUENCE [LARGE SCALE GENOMIC DNA]</scope>
    <source>
        <strain evidence="4">CIP 111899</strain>
    </source>
</reference>
<feature type="coiled-coil region" evidence="1">
    <location>
        <begin position="6"/>
        <end position="40"/>
    </location>
</feature>
<accession>A0ABM8YG70</accession>
<keyword evidence="2" id="KW-1133">Transmembrane helix</keyword>
<name>A0ABM8YG70_9BACI</name>
<organism evidence="3 4">
    <name type="scientific">Bacillus rhizoplanae</name>
    <dbReference type="NCBI Taxonomy" id="2880966"/>
    <lineage>
        <taxon>Bacteria</taxon>
        <taxon>Bacillati</taxon>
        <taxon>Bacillota</taxon>
        <taxon>Bacilli</taxon>
        <taxon>Bacillales</taxon>
        <taxon>Bacillaceae</taxon>
        <taxon>Bacillus</taxon>
    </lineage>
</organism>
<keyword evidence="1" id="KW-0175">Coiled coil</keyword>
<protein>
    <recommendedName>
        <fullName evidence="5">TSC-22/dip/bun family protein</fullName>
    </recommendedName>
</protein>
<dbReference type="RefSeq" id="WP_098310186.1">
    <property type="nucleotide sequence ID" value="NZ_CAKJTI010000034.1"/>
</dbReference>
<gene>
    <name evidence="3" type="ORF">BACCIP111899_03912</name>
</gene>
<dbReference type="EMBL" id="CAKJTI010000034">
    <property type="protein sequence ID" value="CAG9614679.1"/>
    <property type="molecule type" value="Genomic_DNA"/>
</dbReference>
<sequence>MNLEKKKSGEEEIAELKELVKELHGSIHQLQAEVQQLRHERPVVQMKKGIEWTPAMIGQVGGLILGALAVIGIFW</sequence>
<evidence type="ECO:0008006" key="5">
    <source>
        <dbReference type="Google" id="ProtNLM"/>
    </source>
</evidence>
<keyword evidence="2" id="KW-0812">Transmembrane</keyword>
<keyword evidence="2" id="KW-0472">Membrane</keyword>
<evidence type="ECO:0000256" key="2">
    <source>
        <dbReference type="SAM" id="Phobius"/>
    </source>
</evidence>
<dbReference type="Proteomes" id="UP000789423">
    <property type="component" value="Unassembled WGS sequence"/>
</dbReference>